<dbReference type="Proteomes" id="UP000245431">
    <property type="component" value="Chromosome PVE_r1"/>
</dbReference>
<reference evidence="2" key="1">
    <citation type="submission" date="2016-07" db="EMBL/GenBank/DDBJ databases">
        <authorList>
            <person name="Florea S."/>
            <person name="Webb J.S."/>
            <person name="Jaromczyk J."/>
            <person name="Schardl C.L."/>
        </authorList>
    </citation>
    <scope>NUCLEOTIDE SEQUENCE [LARGE SCALE GENOMIC DNA]</scope>
    <source>
        <strain evidence="2">1YdBTEX2</strain>
    </source>
</reference>
<organism evidence="1 2">
    <name type="scientific">Pseudomonas veronii 1YdBTEX2</name>
    <dbReference type="NCBI Taxonomy" id="1295141"/>
    <lineage>
        <taxon>Bacteria</taxon>
        <taxon>Pseudomonadati</taxon>
        <taxon>Pseudomonadota</taxon>
        <taxon>Gammaproteobacteria</taxon>
        <taxon>Pseudomonadales</taxon>
        <taxon>Pseudomonadaceae</taxon>
        <taxon>Pseudomonas</taxon>
    </lineage>
</organism>
<evidence type="ECO:0000313" key="2">
    <source>
        <dbReference type="Proteomes" id="UP000245431"/>
    </source>
</evidence>
<accession>A0A1D3K085</accession>
<protein>
    <submittedName>
        <fullName evidence="1">Uncharacterized protein</fullName>
    </submittedName>
</protein>
<gene>
    <name evidence="1" type="ORF">PVE_R1G3845</name>
</gene>
<dbReference type="EMBL" id="LT599583">
    <property type="protein sequence ID" value="SBW81727.1"/>
    <property type="molecule type" value="Genomic_DNA"/>
</dbReference>
<sequence length="39" mass="4349">MMNKRILQDGFRNPYLEALQGLNVGGSLLPMAMVQLEIS</sequence>
<evidence type="ECO:0000313" key="1">
    <source>
        <dbReference type="EMBL" id="SBW81727.1"/>
    </source>
</evidence>
<name>A0A1D3K085_PSEVE</name>
<dbReference type="AlphaFoldDB" id="A0A1D3K085"/>
<proteinExistence type="predicted"/>